<evidence type="ECO:0000256" key="1">
    <source>
        <dbReference type="ARBA" id="ARBA00004127"/>
    </source>
</evidence>
<sequence>MHTKYLAFAIPLFLVFMGLEYFLSKVQGKKFYKFKDTIANLNVGIAERLIDCFSIGIFYFYYDYLQKNLGFFDIKSGVFSWIALLLLTDLLWYWYHRLGHEVNILWSVHIVHHQSEEFNFTVSARITIFQAIARTFFWSILPIIGFNADMISIVLLIHGIYPFFTHTRTVGKLGFLEYIFVTPSHHRVHHASNEQYLDKNYSDMFIFWDKLFGTFAEEIEEPVYGLTKPLKSYSFLWQHFHYMIELAYAFKHAQTIKERFRILFDKPESLDPRIREELEKRFIIQFNEDHNSKRVYTYVVVQMISLLIGLFVIIYFLDSISITSQILWAFFILISLINCGALLEQKRWIIYLEAIRLFIVGLLIQLNYPSTEIFYAIAILGLVIIAFAKTLKNQYFKLIFG</sequence>
<evidence type="ECO:0000313" key="10">
    <source>
        <dbReference type="Proteomes" id="UP001236507"/>
    </source>
</evidence>
<protein>
    <submittedName>
        <fullName evidence="9">Sterol desaturase family protein</fullName>
    </submittedName>
</protein>
<evidence type="ECO:0000256" key="6">
    <source>
        <dbReference type="ARBA" id="ARBA00023136"/>
    </source>
</evidence>
<feature type="transmembrane region" description="Helical" evidence="7">
    <location>
        <begin position="6"/>
        <end position="24"/>
    </location>
</feature>
<dbReference type="PANTHER" id="PTHR21624">
    <property type="entry name" value="STEROL DESATURASE-RELATED PROTEIN"/>
    <property type="match status" value="1"/>
</dbReference>
<evidence type="ECO:0000256" key="5">
    <source>
        <dbReference type="ARBA" id="ARBA00023098"/>
    </source>
</evidence>
<evidence type="ECO:0000259" key="8">
    <source>
        <dbReference type="Pfam" id="PF04116"/>
    </source>
</evidence>
<comment type="subcellular location">
    <subcellularLocation>
        <location evidence="1">Endomembrane system</location>
        <topology evidence="1">Multi-pass membrane protein</topology>
    </subcellularLocation>
</comment>
<keyword evidence="3 7" id="KW-1133">Transmembrane helix</keyword>
<evidence type="ECO:0000256" key="3">
    <source>
        <dbReference type="ARBA" id="ARBA00022989"/>
    </source>
</evidence>
<evidence type="ECO:0000256" key="4">
    <source>
        <dbReference type="ARBA" id="ARBA00023002"/>
    </source>
</evidence>
<feature type="transmembrane region" description="Helical" evidence="7">
    <location>
        <begin position="350"/>
        <end position="367"/>
    </location>
</feature>
<feature type="transmembrane region" description="Helical" evidence="7">
    <location>
        <begin position="373"/>
        <end position="391"/>
    </location>
</feature>
<dbReference type="InterPro" id="IPR051689">
    <property type="entry name" value="Sterol_desaturase/TMEM195"/>
</dbReference>
<feature type="transmembrane region" description="Helical" evidence="7">
    <location>
        <begin position="295"/>
        <end position="316"/>
    </location>
</feature>
<evidence type="ECO:0000313" key="9">
    <source>
        <dbReference type="EMBL" id="MDI9858084.1"/>
    </source>
</evidence>
<reference evidence="9 10" key="1">
    <citation type="submission" date="2023-05" db="EMBL/GenBank/DDBJ databases">
        <title>Novel species of genus Flectobacillus isolated from stream in China.</title>
        <authorList>
            <person name="Lu H."/>
        </authorList>
    </citation>
    <scope>NUCLEOTIDE SEQUENCE [LARGE SCALE GENOMIC DNA]</scope>
    <source>
        <strain evidence="9 10">KCTC 42575</strain>
    </source>
</reference>
<keyword evidence="10" id="KW-1185">Reference proteome</keyword>
<dbReference type="Pfam" id="PF04116">
    <property type="entry name" value="FA_hydroxylase"/>
    <property type="match status" value="1"/>
</dbReference>
<feature type="domain" description="Fatty acid hydroxylase" evidence="8">
    <location>
        <begin position="81"/>
        <end position="214"/>
    </location>
</feature>
<dbReference type="RefSeq" id="WP_283343349.1">
    <property type="nucleotide sequence ID" value="NZ_JASHIF010000002.1"/>
</dbReference>
<feature type="transmembrane region" description="Helical" evidence="7">
    <location>
        <begin position="322"/>
        <end position="343"/>
    </location>
</feature>
<accession>A0ABT6Y3P8</accession>
<organism evidence="9 10">
    <name type="scientific">Flectobacillus roseus</name>
    <dbReference type="NCBI Taxonomy" id="502259"/>
    <lineage>
        <taxon>Bacteria</taxon>
        <taxon>Pseudomonadati</taxon>
        <taxon>Bacteroidota</taxon>
        <taxon>Cytophagia</taxon>
        <taxon>Cytophagales</taxon>
        <taxon>Flectobacillaceae</taxon>
        <taxon>Flectobacillus</taxon>
    </lineage>
</organism>
<keyword evidence="6 7" id="KW-0472">Membrane</keyword>
<proteinExistence type="predicted"/>
<name>A0ABT6Y3P8_9BACT</name>
<feature type="transmembrane region" description="Helical" evidence="7">
    <location>
        <begin position="74"/>
        <end position="95"/>
    </location>
</feature>
<gene>
    <name evidence="9" type="ORF">QM524_02570</name>
</gene>
<evidence type="ECO:0000256" key="2">
    <source>
        <dbReference type="ARBA" id="ARBA00022692"/>
    </source>
</evidence>
<keyword evidence="5" id="KW-0443">Lipid metabolism</keyword>
<evidence type="ECO:0000256" key="7">
    <source>
        <dbReference type="SAM" id="Phobius"/>
    </source>
</evidence>
<keyword evidence="4" id="KW-0560">Oxidoreductase</keyword>
<dbReference type="PANTHER" id="PTHR21624:SF1">
    <property type="entry name" value="ALKYLGLYCEROL MONOOXYGENASE"/>
    <property type="match status" value="1"/>
</dbReference>
<comment type="caution">
    <text evidence="9">The sequence shown here is derived from an EMBL/GenBank/DDBJ whole genome shotgun (WGS) entry which is preliminary data.</text>
</comment>
<dbReference type="InterPro" id="IPR006694">
    <property type="entry name" value="Fatty_acid_hydroxylase"/>
</dbReference>
<feature type="transmembrane region" description="Helical" evidence="7">
    <location>
        <begin position="45"/>
        <end position="62"/>
    </location>
</feature>
<keyword evidence="2 7" id="KW-0812">Transmembrane</keyword>
<dbReference type="Proteomes" id="UP001236507">
    <property type="component" value="Unassembled WGS sequence"/>
</dbReference>
<dbReference type="EMBL" id="JASHIF010000002">
    <property type="protein sequence ID" value="MDI9858084.1"/>
    <property type="molecule type" value="Genomic_DNA"/>
</dbReference>